<feature type="compositionally biased region" description="Pro residues" evidence="3">
    <location>
        <begin position="238"/>
        <end position="248"/>
    </location>
</feature>
<dbReference type="AlphaFoldDB" id="A0A6M1S077"/>
<sequence>MQTRPKVLLVDDDPDLLELYRELLARLPSNPEIRTANTGLKALAFLEEEPFHLFLCDLKMPKMDGLQVLAVVRRKYPQLRTVALTALTDESLRSRVYALGVDLYWQKPANEREVQLFLDSLESLLSREASGGFRGVQSKSLVDLLQLECLSQNSTVLRVTNGPWEGRIWILRGELIDAETEGLVGEEAFAHILSWKSGTFEQLPPDPDRPQRIFKSCNALLLETAQAMDESGTGTEPPGEPEIPSPPPPLEQIARMERVSAVLRFASDPAGPWEGRGIEYPEQVRRWAQHTLDRYQRLGEKLAVGPLEQVQGWSWQQHVGLAPLPDGGLMVEWHGRIAPDRAREQLRKAVALLQP</sequence>
<dbReference type="InterPro" id="IPR025497">
    <property type="entry name" value="PatA-like_N"/>
</dbReference>
<dbReference type="EMBL" id="JAAKYA010000089">
    <property type="protein sequence ID" value="NGO40402.1"/>
    <property type="molecule type" value="Genomic_DNA"/>
</dbReference>
<dbReference type="PANTHER" id="PTHR44591">
    <property type="entry name" value="STRESS RESPONSE REGULATOR PROTEIN 1"/>
    <property type="match status" value="1"/>
</dbReference>
<comment type="caution">
    <text evidence="5">The sequence shown here is derived from an EMBL/GenBank/DDBJ whole genome shotgun (WGS) entry which is preliminary data.</text>
</comment>
<proteinExistence type="predicted"/>
<dbReference type="PROSITE" id="PS50110">
    <property type="entry name" value="RESPONSE_REGULATORY"/>
    <property type="match status" value="1"/>
</dbReference>
<keyword evidence="1 2" id="KW-0597">Phosphoprotein</keyword>
<feature type="region of interest" description="Disordered" evidence="3">
    <location>
        <begin position="228"/>
        <end position="248"/>
    </location>
</feature>
<dbReference type="Pfam" id="PF14332">
    <property type="entry name" value="DUF4388"/>
    <property type="match status" value="1"/>
</dbReference>
<gene>
    <name evidence="5" type="ORF">G4L39_13515</name>
</gene>
<name>A0A6M1S077_9BACT</name>
<evidence type="ECO:0000259" key="4">
    <source>
        <dbReference type="PROSITE" id="PS50110"/>
    </source>
</evidence>
<protein>
    <submittedName>
        <fullName evidence="5">Response regulator</fullName>
    </submittedName>
</protein>
<dbReference type="RefSeq" id="WP_165108967.1">
    <property type="nucleotide sequence ID" value="NZ_JAAKYA010000089.1"/>
</dbReference>
<dbReference type="Gene3D" id="3.40.50.2300">
    <property type="match status" value="1"/>
</dbReference>
<dbReference type="SMART" id="SM00448">
    <property type="entry name" value="REC"/>
    <property type="match status" value="1"/>
</dbReference>
<dbReference type="InterPro" id="IPR050595">
    <property type="entry name" value="Bact_response_regulator"/>
</dbReference>
<evidence type="ECO:0000256" key="1">
    <source>
        <dbReference type="ARBA" id="ARBA00022553"/>
    </source>
</evidence>
<dbReference type="SUPFAM" id="SSF52172">
    <property type="entry name" value="CheY-like"/>
    <property type="match status" value="1"/>
</dbReference>
<dbReference type="GO" id="GO:0000160">
    <property type="term" value="P:phosphorelay signal transduction system"/>
    <property type="evidence" value="ECO:0007669"/>
    <property type="project" value="InterPro"/>
</dbReference>
<dbReference type="PANTHER" id="PTHR44591:SF3">
    <property type="entry name" value="RESPONSE REGULATORY DOMAIN-CONTAINING PROTEIN"/>
    <property type="match status" value="1"/>
</dbReference>
<dbReference type="InterPro" id="IPR011006">
    <property type="entry name" value="CheY-like_superfamily"/>
</dbReference>
<dbReference type="Proteomes" id="UP000477311">
    <property type="component" value="Unassembled WGS sequence"/>
</dbReference>
<evidence type="ECO:0000313" key="5">
    <source>
        <dbReference type="EMBL" id="NGO40402.1"/>
    </source>
</evidence>
<evidence type="ECO:0000256" key="3">
    <source>
        <dbReference type="SAM" id="MobiDB-lite"/>
    </source>
</evidence>
<evidence type="ECO:0000256" key="2">
    <source>
        <dbReference type="PROSITE-ProRule" id="PRU00169"/>
    </source>
</evidence>
<dbReference type="CDD" id="cd00156">
    <property type="entry name" value="REC"/>
    <property type="match status" value="1"/>
</dbReference>
<keyword evidence="6" id="KW-1185">Reference proteome</keyword>
<evidence type="ECO:0000313" key="6">
    <source>
        <dbReference type="Proteomes" id="UP000477311"/>
    </source>
</evidence>
<organism evidence="5 6">
    <name type="scientific">Limisphaera ngatamarikiensis</name>
    <dbReference type="NCBI Taxonomy" id="1324935"/>
    <lineage>
        <taxon>Bacteria</taxon>
        <taxon>Pseudomonadati</taxon>
        <taxon>Verrucomicrobiota</taxon>
        <taxon>Verrucomicrobiia</taxon>
        <taxon>Limisphaerales</taxon>
        <taxon>Limisphaeraceae</taxon>
        <taxon>Limisphaera</taxon>
    </lineage>
</organism>
<reference evidence="5 6" key="1">
    <citation type="submission" date="2020-02" db="EMBL/GenBank/DDBJ databases">
        <title>Draft genome sequence of Limisphaera ngatamarikiensis NGM72.4T, a thermophilic Verrucomicrobia grouped in subdivision 3.</title>
        <authorList>
            <person name="Carere C.R."/>
            <person name="Steen J."/>
            <person name="Hugenholtz P."/>
            <person name="Stott M.B."/>
        </authorList>
    </citation>
    <scope>NUCLEOTIDE SEQUENCE [LARGE SCALE GENOMIC DNA]</scope>
    <source>
        <strain evidence="5 6">NGM72.4</strain>
    </source>
</reference>
<feature type="domain" description="Response regulatory" evidence="4">
    <location>
        <begin position="6"/>
        <end position="122"/>
    </location>
</feature>
<accession>A0A6M1S077</accession>
<feature type="modified residue" description="4-aspartylphosphate" evidence="2">
    <location>
        <position position="57"/>
    </location>
</feature>
<dbReference type="Pfam" id="PF00072">
    <property type="entry name" value="Response_reg"/>
    <property type="match status" value="1"/>
</dbReference>
<dbReference type="InterPro" id="IPR001789">
    <property type="entry name" value="Sig_transdc_resp-reg_receiver"/>
</dbReference>